<reference evidence="2 3" key="1">
    <citation type="submission" date="2018-04" db="EMBL/GenBank/DDBJ databases">
        <title>Massilia violaceinigra sp. nov., a novel purple-pigmented bacterium isolated from Tianshan glacier, Xinjiang, China.</title>
        <authorList>
            <person name="Wang H."/>
        </authorList>
    </citation>
    <scope>NUCLEOTIDE SEQUENCE [LARGE SCALE GENOMIC DNA]</scope>
    <source>
        <strain evidence="2 3">B448-2</strain>
    </source>
</reference>
<protein>
    <recommendedName>
        <fullName evidence="4">Phosphate ABC transporter substrate-binding protein</fullName>
    </recommendedName>
</protein>
<evidence type="ECO:0000313" key="2">
    <source>
        <dbReference type="EMBL" id="PWF41186.1"/>
    </source>
</evidence>
<dbReference type="AlphaFoldDB" id="A0A2U2HDK1"/>
<dbReference type="EMBL" id="PXWF02000314">
    <property type="protein sequence ID" value="PWF41186.1"/>
    <property type="molecule type" value="Genomic_DNA"/>
</dbReference>
<feature type="signal peptide" evidence="1">
    <location>
        <begin position="1"/>
        <end position="21"/>
    </location>
</feature>
<gene>
    <name evidence="2" type="ORF">C7C56_024995</name>
</gene>
<dbReference type="SUPFAM" id="SSF53850">
    <property type="entry name" value="Periplasmic binding protein-like II"/>
    <property type="match status" value="1"/>
</dbReference>
<keyword evidence="1" id="KW-0732">Signal</keyword>
<evidence type="ECO:0000256" key="1">
    <source>
        <dbReference type="SAM" id="SignalP"/>
    </source>
</evidence>
<feature type="chain" id="PRO_5015657651" description="Phosphate ABC transporter substrate-binding protein" evidence="1">
    <location>
        <begin position="22"/>
        <end position="133"/>
    </location>
</feature>
<keyword evidence="3" id="KW-1185">Reference proteome</keyword>
<organism evidence="2 3">
    <name type="scientific">Massilia glaciei</name>
    <dbReference type="NCBI Taxonomy" id="1524097"/>
    <lineage>
        <taxon>Bacteria</taxon>
        <taxon>Pseudomonadati</taxon>
        <taxon>Pseudomonadota</taxon>
        <taxon>Betaproteobacteria</taxon>
        <taxon>Burkholderiales</taxon>
        <taxon>Oxalobacteraceae</taxon>
        <taxon>Telluria group</taxon>
        <taxon>Massilia</taxon>
    </lineage>
</organism>
<dbReference type="RefSeq" id="WP_106760064.1">
    <property type="nucleotide sequence ID" value="NZ_PXWF02000314.1"/>
</dbReference>
<name>A0A2U2HDK1_9BURK</name>
<dbReference type="Gene3D" id="3.40.190.10">
    <property type="entry name" value="Periplasmic binding protein-like II"/>
    <property type="match status" value="1"/>
</dbReference>
<evidence type="ECO:0008006" key="4">
    <source>
        <dbReference type="Google" id="ProtNLM"/>
    </source>
</evidence>
<dbReference type="OrthoDB" id="5368589at2"/>
<comment type="caution">
    <text evidence="2">The sequence shown here is derived from an EMBL/GenBank/DDBJ whole genome shotgun (WGS) entry which is preliminary data.</text>
</comment>
<dbReference type="Proteomes" id="UP000241421">
    <property type="component" value="Unassembled WGS sequence"/>
</dbReference>
<accession>A0A2U2HDK1</accession>
<evidence type="ECO:0000313" key="3">
    <source>
        <dbReference type="Proteomes" id="UP000241421"/>
    </source>
</evidence>
<sequence length="133" mass="14263">MRITTAIPLLLLAMGASAAQAEVVMIVSARASQAPSVERVCQVFLGKLKSPLPINLMDKNPTRDAFYSNACKKDPAQVRAIWGKLIFTGTGTPPREVESGEAMRKAVADDPASVGYLDREDVDASVKIIATFN</sequence>
<proteinExistence type="predicted"/>